<evidence type="ECO:0000256" key="1">
    <source>
        <dbReference type="ARBA" id="ARBA00005953"/>
    </source>
</evidence>
<dbReference type="AlphaFoldDB" id="A0A2N0VHY2"/>
<dbReference type="CDD" id="cd00586">
    <property type="entry name" value="4HBT"/>
    <property type="match status" value="1"/>
</dbReference>
<evidence type="ECO:0000256" key="2">
    <source>
        <dbReference type="ARBA" id="ARBA00022801"/>
    </source>
</evidence>
<dbReference type="NCBIfam" id="TIGR00051">
    <property type="entry name" value="YbgC/FadM family acyl-CoA thioesterase"/>
    <property type="match status" value="1"/>
</dbReference>
<dbReference type="SUPFAM" id="SSF54637">
    <property type="entry name" value="Thioesterase/thiol ester dehydrase-isomerase"/>
    <property type="match status" value="1"/>
</dbReference>
<dbReference type="Gene3D" id="3.10.129.10">
    <property type="entry name" value="Hotdog Thioesterase"/>
    <property type="match status" value="1"/>
</dbReference>
<comment type="caution">
    <text evidence="3">The sequence shown here is derived from an EMBL/GenBank/DDBJ whole genome shotgun (WGS) entry which is preliminary data.</text>
</comment>
<keyword evidence="4" id="KW-1185">Reference proteome</keyword>
<evidence type="ECO:0000313" key="3">
    <source>
        <dbReference type="EMBL" id="PKD43816.1"/>
    </source>
</evidence>
<gene>
    <name evidence="3" type="ORF">CWD77_09675</name>
</gene>
<accession>A0A2N0VHY2</accession>
<organism evidence="3 4">
    <name type="scientific">Rhodohalobacter barkolensis</name>
    <dbReference type="NCBI Taxonomy" id="2053187"/>
    <lineage>
        <taxon>Bacteria</taxon>
        <taxon>Pseudomonadati</taxon>
        <taxon>Balneolota</taxon>
        <taxon>Balneolia</taxon>
        <taxon>Balneolales</taxon>
        <taxon>Balneolaceae</taxon>
        <taxon>Rhodohalobacter</taxon>
    </lineage>
</organism>
<dbReference type="InterPro" id="IPR006684">
    <property type="entry name" value="YbgC/YbaW"/>
</dbReference>
<evidence type="ECO:0000313" key="4">
    <source>
        <dbReference type="Proteomes" id="UP000233398"/>
    </source>
</evidence>
<dbReference type="PIRSF" id="PIRSF003230">
    <property type="entry name" value="YbgC"/>
    <property type="match status" value="1"/>
</dbReference>
<dbReference type="PANTHER" id="PTHR31793:SF27">
    <property type="entry name" value="NOVEL THIOESTERASE SUPERFAMILY DOMAIN AND SAPOSIN A-TYPE DOMAIN CONTAINING PROTEIN (0610012H03RIK)"/>
    <property type="match status" value="1"/>
</dbReference>
<dbReference type="PANTHER" id="PTHR31793">
    <property type="entry name" value="4-HYDROXYBENZOYL-COA THIOESTERASE FAMILY MEMBER"/>
    <property type="match status" value="1"/>
</dbReference>
<dbReference type="OrthoDB" id="9800856at2"/>
<sequence>MVEIPEKDPLIQYVHTLRSRYGETDQMGYVYYGRYLEFFEVARTEMIRSLGFSYKKLEDEGIMLPVIYSQIEYKSPIFYDEEMRIEVAVYDEPLVRLETFYQIFTDRQDSLHVYGQVNLCFTKMDTRRPCKAPSHFLEMLQKNSGK</sequence>
<dbReference type="InterPro" id="IPR050563">
    <property type="entry name" value="4-hydroxybenzoyl-CoA_TE"/>
</dbReference>
<proteinExistence type="inferred from homology"/>
<comment type="similarity">
    <text evidence="1">Belongs to the 4-hydroxybenzoyl-CoA thioesterase family.</text>
</comment>
<dbReference type="Proteomes" id="UP000233398">
    <property type="component" value="Unassembled WGS sequence"/>
</dbReference>
<protein>
    <submittedName>
        <fullName evidence="3">Acyl-CoA thioesterase</fullName>
    </submittedName>
</protein>
<dbReference type="EMBL" id="PISP01000002">
    <property type="protein sequence ID" value="PKD43816.1"/>
    <property type="molecule type" value="Genomic_DNA"/>
</dbReference>
<dbReference type="RefSeq" id="WP_101073355.1">
    <property type="nucleotide sequence ID" value="NZ_PISP01000002.1"/>
</dbReference>
<name>A0A2N0VHY2_9BACT</name>
<dbReference type="InterPro" id="IPR029069">
    <property type="entry name" value="HotDog_dom_sf"/>
</dbReference>
<keyword evidence="2" id="KW-0378">Hydrolase</keyword>
<dbReference type="GO" id="GO:0047617">
    <property type="term" value="F:fatty acyl-CoA hydrolase activity"/>
    <property type="evidence" value="ECO:0007669"/>
    <property type="project" value="TreeGrafter"/>
</dbReference>
<reference evidence="3 4" key="1">
    <citation type="submission" date="2017-11" db="EMBL/GenBank/DDBJ databases">
        <title>Rhodohalobacter 15182 sp. nov., isolated from a salt lake.</title>
        <authorList>
            <person name="Han S."/>
        </authorList>
    </citation>
    <scope>NUCLEOTIDE SEQUENCE [LARGE SCALE GENOMIC DNA]</scope>
    <source>
        <strain evidence="3 4">15182</strain>
    </source>
</reference>
<dbReference type="Pfam" id="PF13279">
    <property type="entry name" value="4HBT_2"/>
    <property type="match status" value="1"/>
</dbReference>